<feature type="coiled-coil region" evidence="1">
    <location>
        <begin position="44"/>
        <end position="71"/>
    </location>
</feature>
<feature type="compositionally biased region" description="Low complexity" evidence="2">
    <location>
        <begin position="7"/>
        <end position="23"/>
    </location>
</feature>
<feature type="region of interest" description="Disordered" evidence="2">
    <location>
        <begin position="1"/>
        <end position="23"/>
    </location>
</feature>
<evidence type="ECO:0000256" key="2">
    <source>
        <dbReference type="SAM" id="MobiDB-lite"/>
    </source>
</evidence>
<keyword evidence="1" id="KW-0175">Coiled coil</keyword>
<dbReference type="EMBL" id="CAJVPY010000536">
    <property type="protein sequence ID" value="CAG8478591.1"/>
    <property type="molecule type" value="Genomic_DNA"/>
</dbReference>
<dbReference type="AlphaFoldDB" id="A0A9N8WBC6"/>
<organism evidence="3 4">
    <name type="scientific">Dentiscutata erythropus</name>
    <dbReference type="NCBI Taxonomy" id="1348616"/>
    <lineage>
        <taxon>Eukaryota</taxon>
        <taxon>Fungi</taxon>
        <taxon>Fungi incertae sedis</taxon>
        <taxon>Mucoromycota</taxon>
        <taxon>Glomeromycotina</taxon>
        <taxon>Glomeromycetes</taxon>
        <taxon>Diversisporales</taxon>
        <taxon>Gigasporaceae</taxon>
        <taxon>Dentiscutata</taxon>
    </lineage>
</organism>
<dbReference type="Proteomes" id="UP000789405">
    <property type="component" value="Unassembled WGS sequence"/>
</dbReference>
<keyword evidence="4" id="KW-1185">Reference proteome</keyword>
<evidence type="ECO:0000313" key="3">
    <source>
        <dbReference type="EMBL" id="CAG8478591.1"/>
    </source>
</evidence>
<sequence>MVNLPFSSVSTTTHSSTTHSSHISVYTDEIKASEDSFSNFNMHCNDEETVAEEIEANLEEETNSNLESKSDKKIFENTYSLAVNKKLAHRKKLI</sequence>
<reference evidence="3" key="1">
    <citation type="submission" date="2021-06" db="EMBL/GenBank/DDBJ databases">
        <authorList>
            <person name="Kallberg Y."/>
            <person name="Tangrot J."/>
            <person name="Rosling A."/>
        </authorList>
    </citation>
    <scope>NUCLEOTIDE SEQUENCE</scope>
    <source>
        <strain evidence="3">MA453B</strain>
    </source>
</reference>
<proteinExistence type="predicted"/>
<comment type="caution">
    <text evidence="3">The sequence shown here is derived from an EMBL/GenBank/DDBJ whole genome shotgun (WGS) entry which is preliminary data.</text>
</comment>
<accession>A0A9N8WBC6</accession>
<name>A0A9N8WBC6_9GLOM</name>
<protein>
    <submittedName>
        <fullName evidence="3">1029_t:CDS:1</fullName>
    </submittedName>
</protein>
<feature type="non-terminal residue" evidence="3">
    <location>
        <position position="94"/>
    </location>
</feature>
<gene>
    <name evidence="3" type="ORF">DERYTH_LOCUS1809</name>
</gene>
<evidence type="ECO:0000256" key="1">
    <source>
        <dbReference type="SAM" id="Coils"/>
    </source>
</evidence>
<evidence type="ECO:0000313" key="4">
    <source>
        <dbReference type="Proteomes" id="UP000789405"/>
    </source>
</evidence>
<feature type="non-terminal residue" evidence="3">
    <location>
        <position position="1"/>
    </location>
</feature>